<feature type="region of interest" description="Disordered" evidence="1">
    <location>
        <begin position="1248"/>
        <end position="1348"/>
    </location>
</feature>
<sequence length="1681" mass="179321">MASTHALKMADISKGKRSTGRRSSILKRALADIDVNVKEKKETTSRRRPSKRVSFAETYVVKEFPRDSPQTLKDKQNGAEHEDSGGCELVTPQQEVQVAVEAEQSWVDGNASAVSFAIEEGETTFISGMAVADGFPRESTRIVDQDLVLRPPVQQMGNWEPAATEVLGMSMGENSVLVPTQLPPRKGLAVAASTCFPASANRTVIFDTQDDGNMELTLVNTSGAEGNVSVADVPKISARDFLSKLTGSSGQVAGMTQVREEHTILFTNMDQGNTMELTGVHDLQQQCTITTATAAACSGGPLQEMKSALSIGDRTVIFGTAGTACDMNLTQNLSLAEDVVSVRNMSMMQNQSLMEEAKAVNPQPASLMSAKSFLASLKAATPAVVQPPAVTTIASQPEEVDMTMTMELTGCQDVLKPPVLDASLSRSVTMSGPFVSQAQFISQSTFTATQSSHTVTGQTLQKENIVPTGLTKQQDVSATVIRTTLAQIGPGPQIATAPLTVHANTEVPVFQGAPVPLAQPVQYGGKQNNSDIGETTELSGFVENTRQLLQDAGSSFLACTTQSAPVTLTQGAPSSDIAGPSLMPKTSRSSFSTVSSSERKADTVSKKELETLPQQASSLDSSKLSAFPQEPKLGATRSAFTSISKSQGVGQSFHQTPTMPQADTSNKNDRFCSEDTCVAMEMTEMLSDHPASAKPQSAPEERTVRFSPEDTCAAMEITEVADAVLGQLKSSVVSQSEPEERTVRFSSEDTCAAMEMTEISGTPDGQPQSSATTQSGLGEKTVRFDDDTCAAMELTIISDNTVGRQSSTSGNTTGVSSEQTNTSGVITFKQQATSAQSPVLEKTTVFNSEETKAEMSFTCNVAGFPVEQAVDGVPSEQTNTSGIVTFKQQASSAQSPVLEKTTVFNSEETKADMSITCNVAGFPVEQAVDGVPSGQTNTSGIVTFKQQASSAQSPVLEKTTVFNSEETKADMSITCNVAGFPAEQAVGHQDSANKSNTQDKAEHQNCSATEETATSMNIKSVSVTKANQADGEKTAVFSADQKESEMELTCAAGINSDPDIDEKMESRVLTNEKTRLFSAEETGAQMTMTCPLPAGSDEGDGGDEPGERTALMELTGVLAQLRVQLGMNSSGTATTTASGPASSIQTSDQLTSAGTSLSAHSMGQAADADKERKENGNPQAETGAESRPLTSLSQSHSQPRLINSTTMSQRPLRLSTGTRNSSILGHPFSSDSNKRRLQSLNMLIQGPRAKSLKLSSQSSAASDTGLSIDSHQASTACDTSSATTAKPDQNHREEMSSDASASPEALNQTGSSGNSIMSPTDIFGETMPALPNTSGMPGESSCNPLSVSVNPNLTSSSISLGRSFAERKGDSDHPPTSVEEFLTSMDIELFELKGRRRSSGIFKPDLDCETPEDQLNVATVVKCECEVKRQALQTLAGLVEQKAAATADLEVTAMGQVAKVIGAANKTDNEEKHQTMCDEMGEMTSCTETMATMAENLKLSIDKAREQLQRLRTTASKGKKDARHHSLQQKMQQKQTELGSIRERITEAKSAHCLLEQQLSDFQLKERRANERHRVARETRQQLAKAHDKLRILHSLHSWRPVRVEDSKLELLLLCDSVLLTIKLQGLPSPQQQLHSLTVTSRLKEGSQPWAVLATRLVVDGLSAVSDRLLATFPSRNQLPQ</sequence>
<dbReference type="EMBL" id="JACVVK020000016">
    <property type="protein sequence ID" value="KAK7504282.1"/>
    <property type="molecule type" value="Genomic_DNA"/>
</dbReference>
<dbReference type="Pfam" id="PF18210">
    <property type="entry name" value="Knl1_RWD_C"/>
    <property type="match status" value="1"/>
</dbReference>
<dbReference type="InterPro" id="IPR043651">
    <property type="entry name" value="KNL1_MELT_rpt"/>
</dbReference>
<feature type="region of interest" description="Disordered" evidence="1">
    <location>
        <begin position="759"/>
        <end position="781"/>
    </location>
</feature>
<evidence type="ECO:0000313" key="4">
    <source>
        <dbReference type="Proteomes" id="UP001519460"/>
    </source>
</evidence>
<feature type="compositionally biased region" description="Basic and acidic residues" evidence="1">
    <location>
        <begin position="72"/>
        <end position="84"/>
    </location>
</feature>
<feature type="region of interest" description="Disordered" evidence="1">
    <location>
        <begin position="1129"/>
        <end position="1235"/>
    </location>
</feature>
<reference evidence="3 4" key="1">
    <citation type="journal article" date="2023" name="Sci. Data">
        <title>Genome assembly of the Korean intertidal mud-creeper Batillaria attramentaria.</title>
        <authorList>
            <person name="Patra A.K."/>
            <person name="Ho P.T."/>
            <person name="Jun S."/>
            <person name="Lee S.J."/>
            <person name="Kim Y."/>
            <person name="Won Y.J."/>
        </authorList>
    </citation>
    <scope>NUCLEOTIDE SEQUENCE [LARGE SCALE GENOMIC DNA]</scope>
    <source>
        <strain evidence="3">Wonlab-2016</strain>
    </source>
</reference>
<feature type="compositionally biased region" description="Low complexity" evidence="1">
    <location>
        <begin position="1273"/>
        <end position="1285"/>
    </location>
</feature>
<evidence type="ECO:0000313" key="3">
    <source>
        <dbReference type="EMBL" id="KAK7504282.1"/>
    </source>
</evidence>
<feature type="compositionally biased region" description="Low complexity" evidence="1">
    <location>
        <begin position="587"/>
        <end position="596"/>
    </location>
</feature>
<feature type="compositionally biased region" description="Polar residues" evidence="1">
    <location>
        <begin position="1144"/>
        <end position="1161"/>
    </location>
</feature>
<feature type="compositionally biased region" description="Polar residues" evidence="1">
    <location>
        <begin position="759"/>
        <end position="776"/>
    </location>
</feature>
<feature type="compositionally biased region" description="Polar residues" evidence="1">
    <location>
        <begin position="1004"/>
        <end position="1013"/>
    </location>
</feature>
<keyword evidence="4" id="KW-1185">Reference proteome</keyword>
<feature type="region of interest" description="Disordered" evidence="1">
    <location>
        <begin position="66"/>
        <end position="86"/>
    </location>
</feature>
<dbReference type="CDD" id="cd21853">
    <property type="entry name" value="KNL1_NTD"/>
    <property type="match status" value="1"/>
</dbReference>
<evidence type="ECO:0000256" key="1">
    <source>
        <dbReference type="SAM" id="MobiDB-lite"/>
    </source>
</evidence>
<evidence type="ECO:0000259" key="2">
    <source>
        <dbReference type="Pfam" id="PF18210"/>
    </source>
</evidence>
<gene>
    <name evidence="3" type="ORF">BaRGS_00004586</name>
</gene>
<feature type="compositionally biased region" description="Polar residues" evidence="1">
    <location>
        <begin position="648"/>
        <end position="665"/>
    </location>
</feature>
<dbReference type="Proteomes" id="UP001519460">
    <property type="component" value="Unassembled WGS sequence"/>
</dbReference>
<name>A0ABD0LZ84_9CAEN</name>
<feature type="compositionally biased region" description="Polar residues" evidence="1">
    <location>
        <begin position="1331"/>
        <end position="1348"/>
    </location>
</feature>
<feature type="compositionally biased region" description="Polar residues" evidence="1">
    <location>
        <begin position="1297"/>
        <end position="1318"/>
    </location>
</feature>
<comment type="caution">
    <text evidence="3">The sequence shown here is derived from an EMBL/GenBank/DDBJ whole genome shotgun (WGS) entry which is preliminary data.</text>
</comment>
<feature type="compositionally biased region" description="Low complexity" evidence="1">
    <location>
        <begin position="1252"/>
        <end position="1262"/>
    </location>
</feature>
<feature type="region of interest" description="Disordered" evidence="1">
    <location>
        <begin position="648"/>
        <end position="668"/>
    </location>
</feature>
<dbReference type="InterPro" id="IPR040850">
    <property type="entry name" value="Knl1_RWD_C"/>
</dbReference>
<feature type="domain" description="Knl1 C-terminal RWD" evidence="2">
    <location>
        <begin position="1534"/>
        <end position="1658"/>
    </location>
</feature>
<feature type="non-terminal residue" evidence="3">
    <location>
        <position position="1681"/>
    </location>
</feature>
<feature type="compositionally biased region" description="Polar residues" evidence="1">
    <location>
        <begin position="1188"/>
        <end position="1223"/>
    </location>
</feature>
<feature type="compositionally biased region" description="Basic and acidic residues" evidence="1">
    <location>
        <begin position="597"/>
        <end position="610"/>
    </location>
</feature>
<feature type="region of interest" description="Disordered" evidence="1">
    <location>
        <begin position="986"/>
        <end position="1013"/>
    </location>
</feature>
<feature type="compositionally biased region" description="Polar residues" evidence="1">
    <location>
        <begin position="612"/>
        <end position="624"/>
    </location>
</feature>
<feature type="region of interest" description="Disordered" evidence="1">
    <location>
        <begin position="567"/>
        <end position="626"/>
    </location>
</feature>
<protein>
    <recommendedName>
        <fullName evidence="2">Knl1 C-terminal RWD domain-containing protein</fullName>
    </recommendedName>
</protein>
<feature type="region of interest" description="Disordered" evidence="1">
    <location>
        <begin position="1"/>
        <end position="25"/>
    </location>
</feature>
<feature type="compositionally biased region" description="Polar residues" evidence="1">
    <location>
        <begin position="1528"/>
        <end position="1538"/>
    </location>
</feature>
<dbReference type="Pfam" id="PF19221">
    <property type="entry name" value="MELT"/>
    <property type="match status" value="2"/>
</dbReference>
<feature type="region of interest" description="Disordered" evidence="1">
    <location>
        <begin position="1513"/>
        <end position="1539"/>
    </location>
</feature>
<accession>A0ABD0LZ84</accession>
<organism evidence="3 4">
    <name type="scientific">Batillaria attramentaria</name>
    <dbReference type="NCBI Taxonomy" id="370345"/>
    <lineage>
        <taxon>Eukaryota</taxon>
        <taxon>Metazoa</taxon>
        <taxon>Spiralia</taxon>
        <taxon>Lophotrochozoa</taxon>
        <taxon>Mollusca</taxon>
        <taxon>Gastropoda</taxon>
        <taxon>Caenogastropoda</taxon>
        <taxon>Sorbeoconcha</taxon>
        <taxon>Cerithioidea</taxon>
        <taxon>Batillariidae</taxon>
        <taxon>Batillaria</taxon>
    </lineage>
</organism>
<feature type="compositionally biased region" description="Low complexity" evidence="1">
    <location>
        <begin position="1129"/>
        <end position="1143"/>
    </location>
</feature>
<proteinExistence type="predicted"/>